<protein>
    <submittedName>
        <fullName evidence="2">Uncharacterized protein</fullName>
    </submittedName>
</protein>
<sequence length="105" mass="11283">MATVKSNKARGPVRISEEAAPGTNKTANPHRKDPNVAQGPRSGNSGTVSKQKSFLEEKSDRNSRFSQLADMVMAGFGKRGAGMKPHIEPAVEPVADKVNVGRRKK</sequence>
<gene>
    <name evidence="2" type="ORF">UFOVP849_21</name>
</gene>
<evidence type="ECO:0000256" key="1">
    <source>
        <dbReference type="SAM" id="MobiDB-lite"/>
    </source>
</evidence>
<organism evidence="2">
    <name type="scientific">uncultured Caudovirales phage</name>
    <dbReference type="NCBI Taxonomy" id="2100421"/>
    <lineage>
        <taxon>Viruses</taxon>
        <taxon>Duplodnaviria</taxon>
        <taxon>Heunggongvirae</taxon>
        <taxon>Uroviricota</taxon>
        <taxon>Caudoviricetes</taxon>
        <taxon>Peduoviridae</taxon>
        <taxon>Maltschvirus</taxon>
        <taxon>Maltschvirus maltsch</taxon>
    </lineage>
</organism>
<name>A0A6J5P872_9CAUD</name>
<proteinExistence type="predicted"/>
<feature type="compositionally biased region" description="Polar residues" evidence="1">
    <location>
        <begin position="41"/>
        <end position="52"/>
    </location>
</feature>
<evidence type="ECO:0000313" key="2">
    <source>
        <dbReference type="EMBL" id="CAB4166206.1"/>
    </source>
</evidence>
<reference evidence="2" key="1">
    <citation type="submission" date="2020-04" db="EMBL/GenBank/DDBJ databases">
        <authorList>
            <person name="Chiriac C."/>
            <person name="Salcher M."/>
            <person name="Ghai R."/>
            <person name="Kavagutti S V."/>
        </authorList>
    </citation>
    <scope>NUCLEOTIDE SEQUENCE</scope>
</reference>
<feature type="compositionally biased region" description="Basic and acidic residues" evidence="1">
    <location>
        <begin position="53"/>
        <end position="63"/>
    </location>
</feature>
<accession>A0A6J5P872</accession>
<dbReference type="EMBL" id="LR796788">
    <property type="protein sequence ID" value="CAB4166206.1"/>
    <property type="molecule type" value="Genomic_DNA"/>
</dbReference>
<feature type="region of interest" description="Disordered" evidence="1">
    <location>
        <begin position="1"/>
        <end position="63"/>
    </location>
</feature>